<keyword evidence="1 3" id="KW-0807">Transducer</keyword>
<dbReference type="RefSeq" id="WP_238309703.1">
    <property type="nucleotide sequence ID" value="NZ_BPQV01000002.1"/>
</dbReference>
<feature type="transmembrane region" description="Helical" evidence="4">
    <location>
        <begin position="189"/>
        <end position="209"/>
    </location>
</feature>
<dbReference type="PANTHER" id="PTHR32089:SF112">
    <property type="entry name" value="LYSOZYME-LIKE PROTEIN-RELATED"/>
    <property type="match status" value="1"/>
</dbReference>
<keyword evidence="8" id="KW-1185">Reference proteome</keyword>
<dbReference type="SMART" id="SM00304">
    <property type="entry name" value="HAMP"/>
    <property type="match status" value="1"/>
</dbReference>
<dbReference type="Proteomes" id="UP001055156">
    <property type="component" value="Unassembled WGS sequence"/>
</dbReference>
<evidence type="ECO:0000256" key="3">
    <source>
        <dbReference type="PROSITE-ProRule" id="PRU00284"/>
    </source>
</evidence>
<dbReference type="Gene3D" id="6.10.340.10">
    <property type="match status" value="1"/>
</dbReference>
<dbReference type="Gene3D" id="1.10.287.950">
    <property type="entry name" value="Methyl-accepting chemotaxis protein"/>
    <property type="match status" value="1"/>
</dbReference>
<dbReference type="SUPFAM" id="SSF58104">
    <property type="entry name" value="Methyl-accepting chemotaxis protein (MCP) signaling domain"/>
    <property type="match status" value="1"/>
</dbReference>
<dbReference type="EMBL" id="BPQV01000002">
    <property type="protein sequence ID" value="GJE25738.1"/>
    <property type="molecule type" value="Genomic_DNA"/>
</dbReference>
<proteinExistence type="inferred from homology"/>
<dbReference type="Pfam" id="PF00672">
    <property type="entry name" value="HAMP"/>
    <property type="match status" value="1"/>
</dbReference>
<dbReference type="InterPro" id="IPR047347">
    <property type="entry name" value="YvaQ-like_sensor"/>
</dbReference>
<dbReference type="InterPro" id="IPR004089">
    <property type="entry name" value="MCPsignal_dom"/>
</dbReference>
<evidence type="ECO:0000256" key="2">
    <source>
        <dbReference type="ARBA" id="ARBA00029447"/>
    </source>
</evidence>
<sequence length="561" mass="57673">MPRTFSVGFKLGLCFALLFLLVAVQGGTSLHGLDTLNAAARDLRDTRLPATQTLGKIQVLVLRQRVNGGRLITADTPALRHEVAGVIEKRAREMAALQEAFLAQPHTEEAARLYEAFEGQWRRYTALQAEAIARAEAGDLAGAQHLYNTTMSTGISAVLAELQKLIDLNDQMAKASGEHAASAYDTAHLATLAMVGLAMLVAAGAALFVNRSVTRPVKQITATMDRLASGDADVVVPATGRGDEIGAMAGAVGVFKDNLIRSRALERETELARQSAEEQRKRTMHEMADGFERAVGSIVASVTAAATQMQATAQSMAGTATETASQSTVVAAAAQTASSNVTTVAAAAEQLGASVQEIGRQVDGSTGLAQAAVGEAESTGTLVRDLSQAAGRIGDVVEMISQIAGQTNLLALNATIEAARAGEAGRGFSVVAAEVKELASQTAAATKEIASQIAQIQGSTDQAVSAIAAISGRIRELSHAAGSIAAAVEEQGVATQEIVRNVAEAAAGTAEVTGNVGGLASAAEETGAAAAQVLSAASELSQQSEHLSAEVDRFLATVRAA</sequence>
<evidence type="ECO:0000256" key="1">
    <source>
        <dbReference type="ARBA" id="ARBA00023224"/>
    </source>
</evidence>
<dbReference type="PANTHER" id="PTHR32089">
    <property type="entry name" value="METHYL-ACCEPTING CHEMOTAXIS PROTEIN MCPB"/>
    <property type="match status" value="1"/>
</dbReference>
<reference evidence="7" key="2">
    <citation type="submission" date="2021-08" db="EMBL/GenBank/DDBJ databases">
        <authorList>
            <person name="Tani A."/>
            <person name="Ola A."/>
            <person name="Ogura Y."/>
            <person name="Katsura K."/>
            <person name="Hayashi T."/>
        </authorList>
    </citation>
    <scope>NUCLEOTIDE SEQUENCE</scope>
    <source>
        <strain evidence="7">NBRC 15689</strain>
    </source>
</reference>
<dbReference type="SMART" id="SM00283">
    <property type="entry name" value="MA"/>
    <property type="match status" value="1"/>
</dbReference>
<dbReference type="CDD" id="cd19411">
    <property type="entry name" value="MCP2201-like_sensor"/>
    <property type="match status" value="1"/>
</dbReference>
<evidence type="ECO:0000313" key="7">
    <source>
        <dbReference type="EMBL" id="GJE25738.1"/>
    </source>
</evidence>
<dbReference type="InterPro" id="IPR003660">
    <property type="entry name" value="HAMP_dom"/>
</dbReference>
<protein>
    <recommendedName>
        <fullName evidence="9">Methyl-accepting chemotaxis protein</fullName>
    </recommendedName>
</protein>
<organism evidence="7 8">
    <name type="scientific">Methylobacterium organophilum</name>
    <dbReference type="NCBI Taxonomy" id="410"/>
    <lineage>
        <taxon>Bacteria</taxon>
        <taxon>Pseudomonadati</taxon>
        <taxon>Pseudomonadota</taxon>
        <taxon>Alphaproteobacteria</taxon>
        <taxon>Hyphomicrobiales</taxon>
        <taxon>Methylobacteriaceae</taxon>
        <taxon>Methylobacterium</taxon>
    </lineage>
</organism>
<reference evidence="7" key="1">
    <citation type="journal article" date="2021" name="Front. Microbiol.">
        <title>Comprehensive Comparative Genomics and Phenotyping of Methylobacterium Species.</title>
        <authorList>
            <person name="Alessa O."/>
            <person name="Ogura Y."/>
            <person name="Fujitani Y."/>
            <person name="Takami H."/>
            <person name="Hayashi T."/>
            <person name="Sahin N."/>
            <person name="Tani A."/>
        </authorList>
    </citation>
    <scope>NUCLEOTIDE SEQUENCE</scope>
    <source>
        <strain evidence="7">NBRC 15689</strain>
    </source>
</reference>
<dbReference type="PROSITE" id="PS50885">
    <property type="entry name" value="HAMP"/>
    <property type="match status" value="1"/>
</dbReference>
<name>A0ABQ4T2J2_METOR</name>
<keyword evidence="4" id="KW-1133">Transmembrane helix</keyword>
<evidence type="ECO:0000313" key="8">
    <source>
        <dbReference type="Proteomes" id="UP001055156"/>
    </source>
</evidence>
<dbReference type="CDD" id="cd06225">
    <property type="entry name" value="HAMP"/>
    <property type="match status" value="1"/>
</dbReference>
<feature type="domain" description="Methyl-accepting transducer" evidence="5">
    <location>
        <begin position="298"/>
        <end position="541"/>
    </location>
</feature>
<comment type="similarity">
    <text evidence="2">Belongs to the methyl-accepting chemotaxis (MCP) protein family.</text>
</comment>
<feature type="domain" description="HAMP" evidence="6">
    <location>
        <begin position="211"/>
        <end position="264"/>
    </location>
</feature>
<evidence type="ECO:0000259" key="5">
    <source>
        <dbReference type="PROSITE" id="PS50111"/>
    </source>
</evidence>
<gene>
    <name evidence="7" type="ORF">LKMONMHP_0577</name>
</gene>
<evidence type="ECO:0000256" key="4">
    <source>
        <dbReference type="SAM" id="Phobius"/>
    </source>
</evidence>
<keyword evidence="4" id="KW-0472">Membrane</keyword>
<dbReference type="Pfam" id="PF00015">
    <property type="entry name" value="MCPsignal"/>
    <property type="match status" value="1"/>
</dbReference>
<dbReference type="InterPro" id="IPR024478">
    <property type="entry name" value="HlyB_4HB_MCP"/>
</dbReference>
<evidence type="ECO:0008006" key="9">
    <source>
        <dbReference type="Google" id="ProtNLM"/>
    </source>
</evidence>
<dbReference type="PROSITE" id="PS50111">
    <property type="entry name" value="CHEMOTAXIS_TRANSDUC_2"/>
    <property type="match status" value="1"/>
</dbReference>
<evidence type="ECO:0000259" key="6">
    <source>
        <dbReference type="PROSITE" id="PS50885"/>
    </source>
</evidence>
<dbReference type="Pfam" id="PF12729">
    <property type="entry name" value="4HB_MCP_1"/>
    <property type="match status" value="1"/>
</dbReference>
<comment type="caution">
    <text evidence="7">The sequence shown here is derived from an EMBL/GenBank/DDBJ whole genome shotgun (WGS) entry which is preliminary data.</text>
</comment>
<accession>A0ABQ4T2J2</accession>
<keyword evidence="4" id="KW-0812">Transmembrane</keyword>